<feature type="region of interest" description="Disordered" evidence="4">
    <location>
        <begin position="1"/>
        <end position="25"/>
    </location>
</feature>
<evidence type="ECO:0000313" key="8">
    <source>
        <dbReference type="Proteomes" id="UP000574390"/>
    </source>
</evidence>
<proteinExistence type="inferred from homology"/>
<comment type="caution">
    <text evidence="5">The sequence shown here is derived from an EMBL/GenBank/DDBJ whole genome shotgun (WGS) entry which is preliminary data.</text>
</comment>
<dbReference type="GO" id="GO:0004084">
    <property type="term" value="F:branched-chain-amino-acid transaminase activity"/>
    <property type="evidence" value="ECO:0007669"/>
    <property type="project" value="InterPro"/>
</dbReference>
<feature type="non-terminal residue" evidence="5">
    <location>
        <position position="1"/>
    </location>
</feature>
<gene>
    <name evidence="5" type="primary">BCAT1_1</name>
    <name evidence="6" type="synonym">BCAT1_7</name>
    <name evidence="6" type="ORF">FOZ62_024703</name>
    <name evidence="5" type="ORF">FOZ63_000370</name>
</gene>
<accession>A0A7J6PTQ4</accession>
<dbReference type="OMA" id="WHDPVIC"/>
<dbReference type="SUPFAM" id="SSF56752">
    <property type="entry name" value="D-aminoacid aminotransferase-like PLP-dependent enzymes"/>
    <property type="match status" value="1"/>
</dbReference>
<keyword evidence="5" id="KW-0808">Transferase</keyword>
<sequence>MSEGASSEKDFSDTATTVATEEEPNKHIDATALKVTYNPVRSTLPPLSSLKFGQTFTDHMLSIDYDDDNGWHDPVICPFGDLSLHPASTVLHYAVECFEGAKV</sequence>
<name>A0A7J6PTQ4_PEROL</name>
<dbReference type="Proteomes" id="UP000553632">
    <property type="component" value="Unassembled WGS sequence"/>
</dbReference>
<feature type="compositionally biased region" description="Basic and acidic residues" evidence="4">
    <location>
        <begin position="1"/>
        <end position="12"/>
    </location>
</feature>
<keyword evidence="7" id="KW-1185">Reference proteome</keyword>
<dbReference type="InterPro" id="IPR036038">
    <property type="entry name" value="Aminotransferase-like"/>
</dbReference>
<evidence type="ECO:0000313" key="7">
    <source>
        <dbReference type="Proteomes" id="UP000553632"/>
    </source>
</evidence>
<dbReference type="Proteomes" id="UP000574390">
    <property type="component" value="Unassembled WGS sequence"/>
</dbReference>
<dbReference type="Gene3D" id="3.30.470.10">
    <property type="match status" value="1"/>
</dbReference>
<dbReference type="EMBL" id="JABANM010031287">
    <property type="protein sequence ID" value="KAF4704851.1"/>
    <property type="molecule type" value="Genomic_DNA"/>
</dbReference>
<reference evidence="7 8" key="1">
    <citation type="submission" date="2020-04" db="EMBL/GenBank/DDBJ databases">
        <title>Perkinsus olseni comparative genomics.</title>
        <authorList>
            <person name="Bogema D.R."/>
        </authorList>
    </citation>
    <scope>NUCLEOTIDE SEQUENCE [LARGE SCALE GENOMIC DNA]</scope>
    <source>
        <strain evidence="6">ATCC PRA-205</strain>
        <strain evidence="5 7">ATCC PRA-207</strain>
    </source>
</reference>
<protein>
    <submittedName>
        <fullName evidence="5">Branched-chain-amino-acid aminotransferase</fullName>
    </submittedName>
</protein>
<dbReference type="InterPro" id="IPR005786">
    <property type="entry name" value="B_amino_transII"/>
</dbReference>
<comment type="cofactor">
    <cofactor evidence="1">
        <name>pyridoxal 5'-phosphate</name>
        <dbReference type="ChEBI" id="CHEBI:597326"/>
    </cofactor>
</comment>
<evidence type="ECO:0000256" key="4">
    <source>
        <dbReference type="SAM" id="MobiDB-lite"/>
    </source>
</evidence>
<evidence type="ECO:0000256" key="3">
    <source>
        <dbReference type="ARBA" id="ARBA00022898"/>
    </source>
</evidence>
<keyword evidence="5" id="KW-0032">Aminotransferase</keyword>
<organism evidence="5 7">
    <name type="scientific">Perkinsus olseni</name>
    <name type="common">Perkinsus atlanticus</name>
    <dbReference type="NCBI Taxonomy" id="32597"/>
    <lineage>
        <taxon>Eukaryota</taxon>
        <taxon>Sar</taxon>
        <taxon>Alveolata</taxon>
        <taxon>Perkinsozoa</taxon>
        <taxon>Perkinsea</taxon>
        <taxon>Perkinsida</taxon>
        <taxon>Perkinsidae</taxon>
        <taxon>Perkinsus</taxon>
    </lineage>
</organism>
<dbReference type="GO" id="GO:0009081">
    <property type="term" value="P:branched-chain amino acid metabolic process"/>
    <property type="evidence" value="ECO:0007669"/>
    <property type="project" value="InterPro"/>
</dbReference>
<dbReference type="AlphaFoldDB" id="A0A7J6PTQ4"/>
<evidence type="ECO:0000313" key="5">
    <source>
        <dbReference type="EMBL" id="KAF4698971.1"/>
    </source>
</evidence>
<evidence type="ECO:0000256" key="2">
    <source>
        <dbReference type="ARBA" id="ARBA00009320"/>
    </source>
</evidence>
<evidence type="ECO:0000256" key="1">
    <source>
        <dbReference type="ARBA" id="ARBA00001933"/>
    </source>
</evidence>
<dbReference type="PANTHER" id="PTHR11825">
    <property type="entry name" value="SUBGROUP IIII AMINOTRANSFERASE"/>
    <property type="match status" value="1"/>
</dbReference>
<keyword evidence="3" id="KW-0663">Pyridoxal phosphate</keyword>
<dbReference type="InterPro" id="IPR043131">
    <property type="entry name" value="BCAT-like_N"/>
</dbReference>
<evidence type="ECO:0000313" key="6">
    <source>
        <dbReference type="EMBL" id="KAF4704851.1"/>
    </source>
</evidence>
<dbReference type="PANTHER" id="PTHR11825:SF44">
    <property type="entry name" value="BRANCHED-CHAIN-AMINO-ACID AMINOTRANSFERASE"/>
    <property type="match status" value="1"/>
</dbReference>
<dbReference type="EMBL" id="JABANO010038182">
    <property type="protein sequence ID" value="KAF4698971.1"/>
    <property type="molecule type" value="Genomic_DNA"/>
</dbReference>
<comment type="similarity">
    <text evidence="2">Belongs to the class-IV pyridoxal-phosphate-dependent aminotransferase family.</text>
</comment>